<accession>A0ABT5MD98</accession>
<dbReference type="Proteomes" id="UP001528672">
    <property type="component" value="Unassembled WGS sequence"/>
</dbReference>
<keyword evidence="2" id="KW-1185">Reference proteome</keyword>
<evidence type="ECO:0000313" key="2">
    <source>
        <dbReference type="Proteomes" id="UP001528672"/>
    </source>
</evidence>
<reference evidence="1 2" key="1">
    <citation type="submission" date="2023-02" db="EMBL/GenBank/DDBJ databases">
        <title>Bacterial whole genome sequence for Curvibacter sp. HBC28.</title>
        <authorList>
            <person name="Le V."/>
            <person name="Ko S.-R."/>
            <person name="Ahn C.-Y."/>
            <person name="Oh H.-M."/>
        </authorList>
    </citation>
    <scope>NUCLEOTIDE SEQUENCE [LARGE SCALE GENOMIC DNA]</scope>
    <source>
        <strain evidence="1 2">HBC28</strain>
    </source>
</reference>
<dbReference type="RefSeq" id="WP_273926202.1">
    <property type="nucleotide sequence ID" value="NZ_JAQSIO010000002.1"/>
</dbReference>
<sequence length="156" mass="17489">MRPNTLAERYQTLIQEELGLMAHIDEDQDVIFRHPDLGSLYVRLDADKDPEYLMLVYPSFANQQSTGLDLVSALNVVNEANRTCKAAKAYLIPRSEDEEGYRLSATIECFLAGSDQAPDPALLKAVMARNLKALQHLVQCIARACKEQQQPRASCH</sequence>
<gene>
    <name evidence="1" type="ORF">PSQ39_08000</name>
</gene>
<protein>
    <submittedName>
        <fullName evidence="1">Uncharacterized protein</fullName>
    </submittedName>
</protein>
<comment type="caution">
    <text evidence="1">The sequence shown here is derived from an EMBL/GenBank/DDBJ whole genome shotgun (WGS) entry which is preliminary data.</text>
</comment>
<proteinExistence type="predicted"/>
<organism evidence="1 2">
    <name type="scientific">Curvibacter microcysteis</name>
    <dbReference type="NCBI Taxonomy" id="3026419"/>
    <lineage>
        <taxon>Bacteria</taxon>
        <taxon>Pseudomonadati</taxon>
        <taxon>Pseudomonadota</taxon>
        <taxon>Betaproteobacteria</taxon>
        <taxon>Burkholderiales</taxon>
        <taxon>Comamonadaceae</taxon>
        <taxon>Curvibacter</taxon>
    </lineage>
</organism>
<name>A0ABT5MD98_9BURK</name>
<evidence type="ECO:0000313" key="1">
    <source>
        <dbReference type="EMBL" id="MDD0814568.1"/>
    </source>
</evidence>
<dbReference type="EMBL" id="JAQSIO010000002">
    <property type="protein sequence ID" value="MDD0814568.1"/>
    <property type="molecule type" value="Genomic_DNA"/>
</dbReference>